<dbReference type="SUPFAM" id="SSF56281">
    <property type="entry name" value="Metallo-hydrolase/oxidoreductase"/>
    <property type="match status" value="1"/>
</dbReference>
<evidence type="ECO:0000313" key="9">
    <source>
        <dbReference type="Proteomes" id="UP001168640"/>
    </source>
</evidence>
<evidence type="ECO:0000256" key="1">
    <source>
        <dbReference type="ARBA" id="ARBA00022722"/>
    </source>
</evidence>
<dbReference type="Gene3D" id="3.60.15.10">
    <property type="entry name" value="Ribonuclease Z/Hydroxyacylglutathione hydrolase-like"/>
    <property type="match status" value="1"/>
</dbReference>
<dbReference type="Pfam" id="PF22505">
    <property type="entry name" value="RNase_J_b_CASP"/>
    <property type="match status" value="1"/>
</dbReference>
<dbReference type="InterPro" id="IPR055132">
    <property type="entry name" value="RNase_J_b_CASP"/>
</dbReference>
<proteinExistence type="predicted"/>
<dbReference type="EC" id="3.1.-.-" evidence="8"/>
<gene>
    <name evidence="8" type="ORF">QVZ43_07645</name>
</gene>
<evidence type="ECO:0000259" key="7">
    <source>
        <dbReference type="SMART" id="SM00849"/>
    </source>
</evidence>
<keyword evidence="6" id="KW-0694">RNA-binding</keyword>
<dbReference type="InterPro" id="IPR036866">
    <property type="entry name" value="RibonucZ/Hydroxyglut_hydro"/>
</dbReference>
<reference evidence="8" key="1">
    <citation type="submission" date="2023-07" db="EMBL/GenBank/DDBJ databases">
        <title>Marinobacter sp. chi1 genome sequencing and assembly.</title>
        <authorList>
            <person name="Park S."/>
        </authorList>
    </citation>
    <scope>NUCLEOTIDE SEQUENCE</scope>
    <source>
        <strain evidence="8">Chi1</strain>
    </source>
</reference>
<keyword evidence="2" id="KW-0479">Metal-binding</keyword>
<evidence type="ECO:0000256" key="6">
    <source>
        <dbReference type="ARBA" id="ARBA00022884"/>
    </source>
</evidence>
<dbReference type="GO" id="GO:0016787">
    <property type="term" value="F:hydrolase activity"/>
    <property type="evidence" value="ECO:0007669"/>
    <property type="project" value="UniProtKB-KW"/>
</dbReference>
<dbReference type="InterPro" id="IPR011108">
    <property type="entry name" value="RMMBL"/>
</dbReference>
<evidence type="ECO:0000256" key="2">
    <source>
        <dbReference type="ARBA" id="ARBA00022723"/>
    </source>
</evidence>
<dbReference type="CDD" id="cd07714">
    <property type="entry name" value="RNaseJ_MBL-fold"/>
    <property type="match status" value="1"/>
</dbReference>
<keyword evidence="4" id="KW-0862">Zinc</keyword>
<dbReference type="InterPro" id="IPR001279">
    <property type="entry name" value="Metallo-B-lactamas"/>
</dbReference>
<keyword evidence="9" id="KW-1185">Reference proteome</keyword>
<accession>A0ABT8W025</accession>
<dbReference type="RefSeq" id="WP_302909449.1">
    <property type="nucleotide sequence ID" value="NZ_JAUMIS010000001.1"/>
</dbReference>
<keyword evidence="5" id="KW-0269">Exonuclease</keyword>
<dbReference type="EMBL" id="JAUMIS010000001">
    <property type="protein sequence ID" value="MDO3721595.1"/>
    <property type="molecule type" value="Genomic_DNA"/>
</dbReference>
<dbReference type="Pfam" id="PF00753">
    <property type="entry name" value="Lactamase_B"/>
    <property type="match status" value="1"/>
</dbReference>
<dbReference type="PANTHER" id="PTHR43694">
    <property type="entry name" value="RIBONUCLEASE J"/>
    <property type="match status" value="1"/>
</dbReference>
<name>A0ABT8W025_9GAMM</name>
<keyword evidence="3 8" id="KW-0378">Hydrolase</keyword>
<keyword evidence="1" id="KW-0540">Nuclease</keyword>
<sequence>MTPDQNDLWFLPLGGTGEIGMNLNLYGHDGQWLMVDCGVTFPKPGRVSADGTVHHRGEPPVQMADPAFIADRRDQLAGLVITHAHEDHVGAVPYLWPLLQCPIYTSRFTAEILRRKLAEFELLHRVPIIEVDTGDTRQIGPFSVQWLALTHSIPDPNALVIRTPIGRIFHSGDWKLDAQPLVGHGYKKQTFTELADEGMDAMVCDSTNATVAGHSISEAALHKGLLDAVRCSEGRVVVTCFGSNIARLHTLGLIARETGRYMGLLGRSLINMSGAAKAAGVWDSSDRLINPSHLGYLPRDEVLVVATGSQGEPRTALRRLAAGTHPDLELESGDTVIFSARAIPGNEEAIDGLIARLKEMGVRVVTAEHSPVPIHASGHPAQEELQAMYQWVRPKIAIPVHGEAEHMDVHARIAKDCGVSKTLVGRNGDLFMIRPVPGMRRQIAETGRLGWQKQELVRVE</sequence>
<dbReference type="SMART" id="SM00849">
    <property type="entry name" value="Lactamase_B"/>
    <property type="match status" value="1"/>
</dbReference>
<dbReference type="InterPro" id="IPR042173">
    <property type="entry name" value="RNase_J_2"/>
</dbReference>
<evidence type="ECO:0000313" key="8">
    <source>
        <dbReference type="EMBL" id="MDO3721595.1"/>
    </source>
</evidence>
<dbReference type="PANTHER" id="PTHR43694:SF1">
    <property type="entry name" value="RIBONUCLEASE J"/>
    <property type="match status" value="1"/>
</dbReference>
<evidence type="ECO:0000256" key="4">
    <source>
        <dbReference type="ARBA" id="ARBA00022833"/>
    </source>
</evidence>
<dbReference type="Gene3D" id="3.40.50.10710">
    <property type="entry name" value="Metallo-hydrolase/oxidoreductase"/>
    <property type="match status" value="1"/>
</dbReference>
<evidence type="ECO:0000256" key="3">
    <source>
        <dbReference type="ARBA" id="ARBA00022801"/>
    </source>
</evidence>
<protein>
    <submittedName>
        <fullName evidence="8">Ribonuclease J</fullName>
        <ecNumber evidence="8">3.1.-.-</ecNumber>
    </submittedName>
</protein>
<dbReference type="Pfam" id="PF07521">
    <property type="entry name" value="RMMBL"/>
    <property type="match status" value="1"/>
</dbReference>
<organism evidence="8 9">
    <name type="scientific">Marinobacter suaedae</name>
    <dbReference type="NCBI Taxonomy" id="3057675"/>
    <lineage>
        <taxon>Bacteria</taxon>
        <taxon>Pseudomonadati</taxon>
        <taxon>Pseudomonadota</taxon>
        <taxon>Gammaproteobacteria</taxon>
        <taxon>Pseudomonadales</taxon>
        <taxon>Marinobacteraceae</taxon>
        <taxon>Marinobacter</taxon>
    </lineage>
</organism>
<comment type="caution">
    <text evidence="8">The sequence shown here is derived from an EMBL/GenBank/DDBJ whole genome shotgun (WGS) entry which is preliminary data.</text>
</comment>
<evidence type="ECO:0000256" key="5">
    <source>
        <dbReference type="ARBA" id="ARBA00022839"/>
    </source>
</evidence>
<feature type="domain" description="Metallo-beta-lactamase" evidence="7">
    <location>
        <begin position="20"/>
        <end position="214"/>
    </location>
</feature>
<dbReference type="Proteomes" id="UP001168640">
    <property type="component" value="Unassembled WGS sequence"/>
</dbReference>